<dbReference type="CDD" id="cd04216">
    <property type="entry name" value="Phytocyanin"/>
    <property type="match status" value="1"/>
</dbReference>
<feature type="chain" id="PRO_5016345419" evidence="3">
    <location>
        <begin position="20"/>
        <end position="185"/>
    </location>
</feature>
<keyword evidence="1" id="KW-0479">Metal-binding</keyword>
<evidence type="ECO:0000313" key="5">
    <source>
        <dbReference type="EMBL" id="KZV17037.1"/>
    </source>
</evidence>
<dbReference type="PROSITE" id="PS51485">
    <property type="entry name" value="PHYTOCYANIN"/>
    <property type="match status" value="1"/>
</dbReference>
<dbReference type="AlphaFoldDB" id="A0A2Z7A697"/>
<sequence>MNNQMFTFFMMSFLGFSVAGTVYNVGDSSGWTIIGNVDYNQWASSKIFQVDDTLLFSYDPQYHNVLEVSRSDFHSCDATAPISAYSTGNDSIQIRSSGHYFYICGFVGHCQAGQKVDIRVPLSIQPTETLASGPAPAPIGWQMPTGPFINSGKSLVPDSFVLLLISFGFTLIDVYCKKSRIGFAF</sequence>
<dbReference type="InterPro" id="IPR008972">
    <property type="entry name" value="Cupredoxin"/>
</dbReference>
<dbReference type="FunFam" id="2.60.40.420:FF:000003">
    <property type="entry name" value="Blue copper"/>
    <property type="match status" value="1"/>
</dbReference>
<protein>
    <submittedName>
        <fullName evidence="5">Mavicyanin-like</fullName>
    </submittedName>
</protein>
<organism evidence="5 6">
    <name type="scientific">Dorcoceras hygrometricum</name>
    <dbReference type="NCBI Taxonomy" id="472368"/>
    <lineage>
        <taxon>Eukaryota</taxon>
        <taxon>Viridiplantae</taxon>
        <taxon>Streptophyta</taxon>
        <taxon>Embryophyta</taxon>
        <taxon>Tracheophyta</taxon>
        <taxon>Spermatophyta</taxon>
        <taxon>Magnoliopsida</taxon>
        <taxon>eudicotyledons</taxon>
        <taxon>Gunneridae</taxon>
        <taxon>Pentapetalae</taxon>
        <taxon>asterids</taxon>
        <taxon>lamiids</taxon>
        <taxon>Lamiales</taxon>
        <taxon>Gesneriaceae</taxon>
        <taxon>Didymocarpoideae</taxon>
        <taxon>Trichosporeae</taxon>
        <taxon>Loxocarpinae</taxon>
        <taxon>Dorcoceras</taxon>
    </lineage>
</organism>
<keyword evidence="3" id="KW-0732">Signal</keyword>
<dbReference type="Proteomes" id="UP000250235">
    <property type="component" value="Unassembled WGS sequence"/>
</dbReference>
<accession>A0A2Z7A697</accession>
<evidence type="ECO:0000256" key="1">
    <source>
        <dbReference type="ARBA" id="ARBA00022723"/>
    </source>
</evidence>
<dbReference type="PANTHER" id="PTHR33021">
    <property type="entry name" value="BLUE COPPER PROTEIN"/>
    <property type="match status" value="1"/>
</dbReference>
<name>A0A2Z7A697_9LAMI</name>
<dbReference type="GO" id="GO:0046872">
    <property type="term" value="F:metal ion binding"/>
    <property type="evidence" value="ECO:0007669"/>
    <property type="project" value="UniProtKB-KW"/>
</dbReference>
<keyword evidence="2" id="KW-0325">Glycoprotein</keyword>
<dbReference type="InterPro" id="IPR003245">
    <property type="entry name" value="Phytocyanin_dom"/>
</dbReference>
<dbReference type="Gene3D" id="2.60.40.420">
    <property type="entry name" value="Cupredoxins - blue copper proteins"/>
    <property type="match status" value="1"/>
</dbReference>
<gene>
    <name evidence="5" type="ORF">F511_34287</name>
</gene>
<feature type="domain" description="Phytocyanin" evidence="4">
    <location>
        <begin position="21"/>
        <end position="122"/>
    </location>
</feature>
<evidence type="ECO:0000256" key="2">
    <source>
        <dbReference type="ARBA" id="ARBA00023180"/>
    </source>
</evidence>
<keyword evidence="6" id="KW-1185">Reference proteome</keyword>
<dbReference type="GO" id="GO:0009055">
    <property type="term" value="F:electron transfer activity"/>
    <property type="evidence" value="ECO:0007669"/>
    <property type="project" value="InterPro"/>
</dbReference>
<proteinExistence type="predicted"/>
<dbReference type="PANTHER" id="PTHR33021:SF443">
    <property type="entry name" value="MAVICYANIN-LIKE"/>
    <property type="match status" value="1"/>
</dbReference>
<dbReference type="SUPFAM" id="SSF49503">
    <property type="entry name" value="Cupredoxins"/>
    <property type="match status" value="1"/>
</dbReference>
<dbReference type="GO" id="GO:0005886">
    <property type="term" value="C:plasma membrane"/>
    <property type="evidence" value="ECO:0007669"/>
    <property type="project" value="TreeGrafter"/>
</dbReference>
<dbReference type="Pfam" id="PF02298">
    <property type="entry name" value="Cu_bind_like"/>
    <property type="match status" value="1"/>
</dbReference>
<feature type="signal peptide" evidence="3">
    <location>
        <begin position="1"/>
        <end position="19"/>
    </location>
</feature>
<evidence type="ECO:0000256" key="3">
    <source>
        <dbReference type="SAM" id="SignalP"/>
    </source>
</evidence>
<dbReference type="EMBL" id="KV018467">
    <property type="protein sequence ID" value="KZV17037.1"/>
    <property type="molecule type" value="Genomic_DNA"/>
</dbReference>
<dbReference type="InterPro" id="IPR039391">
    <property type="entry name" value="Phytocyanin-like"/>
</dbReference>
<reference evidence="5 6" key="1">
    <citation type="journal article" date="2015" name="Proc. Natl. Acad. Sci. U.S.A.">
        <title>The resurrection genome of Boea hygrometrica: A blueprint for survival of dehydration.</title>
        <authorList>
            <person name="Xiao L."/>
            <person name="Yang G."/>
            <person name="Zhang L."/>
            <person name="Yang X."/>
            <person name="Zhao S."/>
            <person name="Ji Z."/>
            <person name="Zhou Q."/>
            <person name="Hu M."/>
            <person name="Wang Y."/>
            <person name="Chen M."/>
            <person name="Xu Y."/>
            <person name="Jin H."/>
            <person name="Xiao X."/>
            <person name="Hu G."/>
            <person name="Bao F."/>
            <person name="Hu Y."/>
            <person name="Wan P."/>
            <person name="Li L."/>
            <person name="Deng X."/>
            <person name="Kuang T."/>
            <person name="Xiang C."/>
            <person name="Zhu J.K."/>
            <person name="Oliver M.J."/>
            <person name="He Y."/>
        </authorList>
    </citation>
    <scope>NUCLEOTIDE SEQUENCE [LARGE SCALE GENOMIC DNA]</scope>
    <source>
        <strain evidence="6">cv. XS01</strain>
    </source>
</reference>
<evidence type="ECO:0000313" key="6">
    <source>
        <dbReference type="Proteomes" id="UP000250235"/>
    </source>
</evidence>
<evidence type="ECO:0000259" key="4">
    <source>
        <dbReference type="PROSITE" id="PS51485"/>
    </source>
</evidence>
<dbReference type="OrthoDB" id="1933492at2759"/>